<dbReference type="PANTHER" id="PTHR19370">
    <property type="entry name" value="NADH-CYTOCHROME B5 REDUCTASE"/>
    <property type="match status" value="1"/>
</dbReference>
<organism evidence="15 16">
    <name type="scientific">Lachancea lanzarotensis</name>
    <dbReference type="NCBI Taxonomy" id="1245769"/>
    <lineage>
        <taxon>Eukaryota</taxon>
        <taxon>Fungi</taxon>
        <taxon>Dikarya</taxon>
        <taxon>Ascomycota</taxon>
        <taxon>Saccharomycotina</taxon>
        <taxon>Saccharomycetes</taxon>
        <taxon>Saccharomycetales</taxon>
        <taxon>Saccharomycetaceae</taxon>
        <taxon>Lachancea</taxon>
    </lineage>
</organism>
<keyword evidence="8 12" id="KW-0560">Oxidoreductase</keyword>
<dbReference type="PRINTS" id="PR00371">
    <property type="entry name" value="FPNCR"/>
</dbReference>
<feature type="domain" description="FAD-binding FR-type" evidence="14">
    <location>
        <begin position="66"/>
        <end position="169"/>
    </location>
</feature>
<keyword evidence="9 12" id="KW-0520">NAD</keyword>
<evidence type="ECO:0000256" key="5">
    <source>
        <dbReference type="ARBA" id="ARBA00022692"/>
    </source>
</evidence>
<feature type="binding site" evidence="11">
    <location>
        <position position="145"/>
    </location>
    <ligand>
        <name>FAD</name>
        <dbReference type="ChEBI" id="CHEBI:57692"/>
    </ligand>
</feature>
<comment type="similarity">
    <text evidence="3 12">Belongs to the flavoprotein pyridine nucleotide cytochrome reductase family.</text>
</comment>
<evidence type="ECO:0000256" key="1">
    <source>
        <dbReference type="ARBA" id="ARBA00001974"/>
    </source>
</evidence>
<evidence type="ECO:0000256" key="9">
    <source>
        <dbReference type="ARBA" id="ARBA00023027"/>
    </source>
</evidence>
<dbReference type="AlphaFoldDB" id="A0A0C7N346"/>
<dbReference type="Gene3D" id="2.40.30.10">
    <property type="entry name" value="Translation factors"/>
    <property type="match status" value="1"/>
</dbReference>
<dbReference type="InterPro" id="IPR001433">
    <property type="entry name" value="OxRdtase_FAD/NAD-bd"/>
</dbReference>
<feature type="binding site" evidence="11">
    <location>
        <position position="135"/>
    </location>
    <ligand>
        <name>FAD</name>
        <dbReference type="ChEBI" id="CHEBI:57692"/>
    </ligand>
</feature>
<dbReference type="Pfam" id="PF00970">
    <property type="entry name" value="FAD_binding_6"/>
    <property type="match status" value="1"/>
</dbReference>
<sequence>MSSNADKLNDPLHGIYIPIGLLVAGLAITCYTVDDYKFLWILPFAAIVIAIRFTAAFKRRRSVFSDRWSSLELEDQTLISKNTAMYRFKMKTSLERLNFPVGHHLAVRARIDGKEYVRYYTPVSPKYEPGYFDIIVKSYGNGNVSKYFAGLKPGSMVDFKGPVGRFNYTTNSYKHLALIAGGSGITPMLQVLNEVITNPEDATAISLIYANETENDILLKDELDEIAEKYPNFTVSYILRTPSANWTGETGYVTKEHMQKFLPQFSHDSRLLISGKPEMVRMLLGYAEDLGWPKGTEKSKGDDQVFAF</sequence>
<dbReference type="Proteomes" id="UP000054304">
    <property type="component" value="Unassembled WGS sequence"/>
</dbReference>
<dbReference type="FunFam" id="2.40.30.10:FF:000069">
    <property type="entry name" value="NADH-cytochrome b5 reductase"/>
    <property type="match status" value="1"/>
</dbReference>
<comment type="cofactor">
    <cofactor evidence="1 11 12">
        <name>FAD</name>
        <dbReference type="ChEBI" id="CHEBI:57692"/>
    </cofactor>
</comment>
<feature type="binding site" evidence="11">
    <location>
        <position position="144"/>
    </location>
    <ligand>
        <name>FAD</name>
        <dbReference type="ChEBI" id="CHEBI:57692"/>
    </ligand>
</feature>
<dbReference type="RefSeq" id="XP_022630744.1">
    <property type="nucleotide sequence ID" value="XM_022774410.1"/>
</dbReference>
<dbReference type="FunFam" id="3.40.50.80:FF:000009">
    <property type="entry name" value="NADH-cytochrome b5 reductase"/>
    <property type="match status" value="1"/>
</dbReference>
<evidence type="ECO:0000259" key="14">
    <source>
        <dbReference type="PROSITE" id="PS51384"/>
    </source>
</evidence>
<evidence type="ECO:0000256" key="6">
    <source>
        <dbReference type="ARBA" id="ARBA00022827"/>
    </source>
</evidence>
<dbReference type="EC" id="1.6.2.2" evidence="12"/>
<name>A0A0C7N346_9SACH</name>
<evidence type="ECO:0000256" key="2">
    <source>
        <dbReference type="ARBA" id="ARBA00004370"/>
    </source>
</evidence>
<dbReference type="InterPro" id="IPR001709">
    <property type="entry name" value="Flavoprot_Pyr_Nucl_cyt_Rdtase"/>
</dbReference>
<keyword evidence="4 11" id="KW-0285">Flavoprotein</keyword>
<proteinExistence type="inferred from homology"/>
<dbReference type="InterPro" id="IPR017927">
    <property type="entry name" value="FAD-bd_FR_type"/>
</dbReference>
<comment type="subcellular location">
    <subcellularLocation>
        <location evidence="2">Membrane</location>
    </subcellularLocation>
</comment>
<evidence type="ECO:0000256" key="8">
    <source>
        <dbReference type="ARBA" id="ARBA00023002"/>
    </source>
</evidence>
<protein>
    <recommendedName>
        <fullName evidence="12">NADH-cytochrome b5 reductase</fullName>
        <ecNumber evidence="12">1.6.2.2</ecNumber>
    </recommendedName>
</protein>
<dbReference type="HOGENOM" id="CLU_003827_9_0_1"/>
<dbReference type="Gene3D" id="3.40.50.80">
    <property type="entry name" value="Nucleotide-binding domain of ferredoxin-NADP reductase (FNR) module"/>
    <property type="match status" value="1"/>
</dbReference>
<dbReference type="EMBL" id="LN736371">
    <property type="protein sequence ID" value="CEP64539.1"/>
    <property type="molecule type" value="Genomic_DNA"/>
</dbReference>
<dbReference type="GO" id="GO:0090524">
    <property type="term" value="F:cytochrome-b5 reductase activity, acting on NADH"/>
    <property type="evidence" value="ECO:0007669"/>
    <property type="project" value="UniProtKB-EC"/>
</dbReference>
<gene>
    <name evidence="15" type="ORF">LALA0_S12e01200g</name>
</gene>
<keyword evidence="10 13" id="KW-0472">Membrane</keyword>
<dbReference type="GeneID" id="34688094"/>
<feature type="binding site" evidence="11">
    <location>
        <position position="118"/>
    </location>
    <ligand>
        <name>FAD</name>
        <dbReference type="ChEBI" id="CHEBI:57692"/>
    </ligand>
</feature>
<evidence type="ECO:0000313" key="16">
    <source>
        <dbReference type="Proteomes" id="UP000054304"/>
    </source>
</evidence>
<keyword evidence="6 11" id="KW-0274">FAD</keyword>
<dbReference type="PANTHER" id="PTHR19370:SF143">
    <property type="entry name" value="PLASMA MEMBRANE-ASSOCIATED COENZYME Q6 REDUCTASE PGA3"/>
    <property type="match status" value="1"/>
</dbReference>
<evidence type="ECO:0000256" key="7">
    <source>
        <dbReference type="ARBA" id="ARBA00022989"/>
    </source>
</evidence>
<dbReference type="PROSITE" id="PS51384">
    <property type="entry name" value="FAD_FR"/>
    <property type="match status" value="1"/>
</dbReference>
<dbReference type="SUPFAM" id="SSF52343">
    <property type="entry name" value="Ferredoxin reductase-like, C-terminal NADP-linked domain"/>
    <property type="match status" value="1"/>
</dbReference>
<dbReference type="InterPro" id="IPR017938">
    <property type="entry name" value="Riboflavin_synthase-like_b-brl"/>
</dbReference>
<feature type="binding site" evidence="11">
    <location>
        <position position="120"/>
    </location>
    <ligand>
        <name>FAD</name>
        <dbReference type="ChEBI" id="CHEBI:57692"/>
    </ligand>
</feature>
<feature type="binding site" evidence="11">
    <location>
        <position position="186"/>
    </location>
    <ligand>
        <name>FAD</name>
        <dbReference type="ChEBI" id="CHEBI:57692"/>
    </ligand>
</feature>
<feature type="transmembrane region" description="Helical" evidence="13">
    <location>
        <begin position="38"/>
        <end position="57"/>
    </location>
</feature>
<keyword evidence="5 13" id="KW-0812">Transmembrane</keyword>
<evidence type="ECO:0000256" key="13">
    <source>
        <dbReference type="SAM" id="Phobius"/>
    </source>
</evidence>
<evidence type="ECO:0000313" key="15">
    <source>
        <dbReference type="EMBL" id="CEP64539.1"/>
    </source>
</evidence>
<evidence type="ECO:0000256" key="12">
    <source>
        <dbReference type="RuleBase" id="RU361226"/>
    </source>
</evidence>
<evidence type="ECO:0000256" key="3">
    <source>
        <dbReference type="ARBA" id="ARBA00006105"/>
    </source>
</evidence>
<accession>A0A0C7N346</accession>
<reference evidence="15 16" key="1">
    <citation type="submission" date="2014-12" db="EMBL/GenBank/DDBJ databases">
        <authorList>
            <person name="Neuveglise Cecile"/>
        </authorList>
    </citation>
    <scope>NUCLEOTIDE SEQUENCE [LARGE SCALE GENOMIC DNA]</scope>
    <source>
        <strain evidence="15 16">CBS 12615</strain>
    </source>
</reference>
<comment type="catalytic activity">
    <reaction evidence="12">
        <text>2 Fe(III)-[cytochrome b5] + NADH = 2 Fe(II)-[cytochrome b5] + NAD(+) + H(+)</text>
        <dbReference type="Rhea" id="RHEA:46680"/>
        <dbReference type="Rhea" id="RHEA-COMP:10438"/>
        <dbReference type="Rhea" id="RHEA-COMP:10439"/>
        <dbReference type="ChEBI" id="CHEBI:15378"/>
        <dbReference type="ChEBI" id="CHEBI:29033"/>
        <dbReference type="ChEBI" id="CHEBI:29034"/>
        <dbReference type="ChEBI" id="CHEBI:57540"/>
        <dbReference type="ChEBI" id="CHEBI:57945"/>
        <dbReference type="EC" id="1.6.2.2"/>
    </reaction>
</comment>
<dbReference type="PRINTS" id="PR00406">
    <property type="entry name" value="CYTB5RDTASE"/>
</dbReference>
<evidence type="ECO:0000256" key="11">
    <source>
        <dbReference type="PIRSR" id="PIRSR601834-1"/>
    </source>
</evidence>
<feature type="binding site" evidence="11">
    <location>
        <position position="137"/>
    </location>
    <ligand>
        <name>FAD</name>
        <dbReference type="ChEBI" id="CHEBI:57692"/>
    </ligand>
</feature>
<dbReference type="GO" id="GO:0016020">
    <property type="term" value="C:membrane"/>
    <property type="evidence" value="ECO:0007669"/>
    <property type="project" value="UniProtKB-SubCell"/>
</dbReference>
<dbReference type="SUPFAM" id="SSF63380">
    <property type="entry name" value="Riboflavin synthase domain-like"/>
    <property type="match status" value="1"/>
</dbReference>
<keyword evidence="7 13" id="KW-1133">Transmembrane helix</keyword>
<dbReference type="OrthoDB" id="432685at2759"/>
<dbReference type="InterPro" id="IPR001834">
    <property type="entry name" value="CBR-like"/>
</dbReference>
<dbReference type="STRING" id="1245769.A0A0C7N346"/>
<dbReference type="Pfam" id="PF00175">
    <property type="entry name" value="NAD_binding_1"/>
    <property type="match status" value="1"/>
</dbReference>
<dbReference type="InterPro" id="IPR039261">
    <property type="entry name" value="FNR_nucleotide-bd"/>
</dbReference>
<evidence type="ECO:0000256" key="10">
    <source>
        <dbReference type="ARBA" id="ARBA00023136"/>
    </source>
</evidence>
<dbReference type="CDD" id="cd06183">
    <property type="entry name" value="cyt_b5_reduct_like"/>
    <property type="match status" value="1"/>
</dbReference>
<feature type="transmembrane region" description="Helical" evidence="13">
    <location>
        <begin position="12"/>
        <end position="32"/>
    </location>
</feature>
<dbReference type="GO" id="GO:0006696">
    <property type="term" value="P:ergosterol biosynthetic process"/>
    <property type="evidence" value="ECO:0007669"/>
    <property type="project" value="TreeGrafter"/>
</dbReference>
<dbReference type="InterPro" id="IPR008333">
    <property type="entry name" value="Cbr1-like_FAD-bd_dom"/>
</dbReference>
<keyword evidence="16" id="KW-1185">Reference proteome</keyword>
<evidence type="ECO:0000256" key="4">
    <source>
        <dbReference type="ARBA" id="ARBA00022630"/>
    </source>
</evidence>